<evidence type="ECO:0000259" key="4">
    <source>
        <dbReference type="Pfam" id="PF23034"/>
    </source>
</evidence>
<reference evidence="6" key="1">
    <citation type="journal article" date="2011" name="Genome Res.">
        <title>Phylogeny-wide analysis of social amoeba genomes highlights ancient origins for complex intercellular communication.</title>
        <authorList>
            <person name="Heidel A.J."/>
            <person name="Lawal H.M."/>
            <person name="Felder M."/>
            <person name="Schilde C."/>
            <person name="Helps N.R."/>
            <person name="Tunggal B."/>
            <person name="Rivero F."/>
            <person name="John U."/>
            <person name="Schleicher M."/>
            <person name="Eichinger L."/>
            <person name="Platzer M."/>
            <person name="Noegel A.A."/>
            <person name="Schaap P."/>
            <person name="Gloeckner G."/>
        </authorList>
    </citation>
    <scope>NUCLEOTIDE SEQUENCE [LARGE SCALE GENOMIC DNA]</scope>
    <source>
        <strain evidence="6">SH3</strain>
    </source>
</reference>
<evidence type="ECO:0000259" key="3">
    <source>
        <dbReference type="Pfam" id="PF23033"/>
    </source>
</evidence>
<dbReference type="Pfam" id="PF23034">
    <property type="entry name" value="DUF7035"/>
    <property type="match status" value="1"/>
</dbReference>
<evidence type="ECO:0008006" key="7">
    <source>
        <dbReference type="Google" id="ProtNLM"/>
    </source>
</evidence>
<organism evidence="5 6">
    <name type="scientific">Cavenderia fasciculata</name>
    <name type="common">Slime mold</name>
    <name type="synonym">Dictyostelium fasciculatum</name>
    <dbReference type="NCBI Taxonomy" id="261658"/>
    <lineage>
        <taxon>Eukaryota</taxon>
        <taxon>Amoebozoa</taxon>
        <taxon>Evosea</taxon>
        <taxon>Eumycetozoa</taxon>
        <taxon>Dictyostelia</taxon>
        <taxon>Acytosteliales</taxon>
        <taxon>Cavenderiaceae</taxon>
        <taxon>Cavenderia</taxon>
    </lineage>
</organism>
<dbReference type="EMBL" id="GL883029">
    <property type="protein sequence ID" value="EGG13389.1"/>
    <property type="molecule type" value="Genomic_DNA"/>
</dbReference>
<dbReference type="OMA" id="YLRPANI"/>
<dbReference type="GeneID" id="14866495"/>
<dbReference type="OrthoDB" id="21537at2759"/>
<dbReference type="Proteomes" id="UP000007797">
    <property type="component" value="Unassembled WGS sequence"/>
</dbReference>
<keyword evidence="1" id="KW-1133">Transmembrane helix</keyword>
<dbReference type="InterPro" id="IPR054484">
    <property type="entry name" value="ComC_SSD"/>
</dbReference>
<feature type="transmembrane region" description="Helical" evidence="1">
    <location>
        <begin position="1369"/>
        <end position="1391"/>
    </location>
</feature>
<dbReference type="RefSeq" id="XP_004350093.1">
    <property type="nucleotide sequence ID" value="XM_004350043.1"/>
</dbReference>
<dbReference type="Pfam" id="PF23033">
    <property type="entry name" value="DUF7034"/>
    <property type="match status" value="1"/>
</dbReference>
<feature type="domain" description="DUF7034" evidence="3">
    <location>
        <begin position="837"/>
        <end position="963"/>
    </location>
</feature>
<protein>
    <recommendedName>
        <fullName evidence="7">EGF-like domain-containing protein</fullName>
    </recommendedName>
</protein>
<dbReference type="InterPro" id="IPR055462">
    <property type="entry name" value="DUF7034"/>
</dbReference>
<accession>F4QF30</accession>
<dbReference type="PANTHER" id="PTHR31378:SF17">
    <property type="match status" value="1"/>
</dbReference>
<evidence type="ECO:0000256" key="1">
    <source>
        <dbReference type="SAM" id="Phobius"/>
    </source>
</evidence>
<keyword evidence="6" id="KW-1185">Reference proteome</keyword>
<gene>
    <name evidence="5" type="ORF">DFA_11150</name>
</gene>
<dbReference type="InterPro" id="IPR055463">
    <property type="entry name" value="DUF7035"/>
</dbReference>
<dbReference type="Pfam" id="PF22933">
    <property type="entry name" value="ComC_SSD"/>
    <property type="match status" value="1"/>
</dbReference>
<sequence length="1410" mass="153557">MKIDPFLKSSSSRVLSFLVIVLFIQLSLFVTSSQAVLNVVKQLRMPTSGTAYITFAGSLYCSADFYVKVETTDPLSYVQLTETGSMTPINASVSFGTVSYGPSLLVKISPYFAQTTKSYTLTIHSTFDSYTLSIGTFTCKSPPSSLTIKSSSISGYVEDGTWVVEATTTVDYDLIGTNAILTCSTFNYYQCVTIYPLSTSTSTIPMRFKVTLNPSGTLPTTQPTSELISITISTITITNPIISLSLYPSYNIDVAKYTTNSSLTTERSIARWEQSSYHYQLNVNSSTPAINDLQLFSADGQSIKFLRKVFGNSNSQLTYFKEFVLSSTRDTSIYQVASGGYAQLSTTTFPITILPDTTSISQMSAGGWSDGPFYGLNYLQTQMSTTFLDENVNMFFASGMFQLYIPAPFGNHRASQTLIYRPPFVLPPGLPVTILTMGCLGTTTQSGPSNGKTVPGGTPTPPIITNVEYFPFTGYSCLVKIDYQTSVYTGMRSVSIYGGTTVIGPSSIISGTAIGGSVMTEFKLNPTQLQPVVSTIILTDSAGVSVLVMPGQFLSADNFVPFELPIPQLYLRPANITSVKFIPNDIDTSFGPTTVTMLFTVSDAMITSSLASFNVTILLTKLNADGQFGSRSISSLAYVDPKFNSYRIDFILPQNLGNDTIEYFFNKYTHSTTLISKLGPSSQLRVKSNNLDKFPPMITNIKPIFSTSRIQFNLSIVDRVNGLDYGLVNITSDMDPLPRTFVLGASTLVNGSMYEGDHSIGFDFDASTCITQTFKITGLYLVDRSGWSSFYPVRTKPYPSQYNFETLVDPFLQLDSDPEPLVRVVAPCPARTQYGAPVLNELIADPRRIDVGTNDRNISFVATFKTPGGTTPISPRHQPNIYLLDDVGNYFIISPVASEIGPTGLLAKYTYLATLPYGFGAVSNLSVSVYGTFDTNMNTQGFSASEIMGQNSSNPYFINTTYSLTLSNSLVLKYAQSDIPRAGGVVVLVGGGMNQFYTTQSTTVVAVIDEPGFSKSYPVSFTSPISCTFTIPTIIPASLASIRITLKSSALSLLSLPFAVSVKDYVAPYTPPAIVPCPSGCGGSDHGTCGDNGCACINGWYGPTCSQTTIQVIPNITKTEPTVVIGNQNTTSSTTDRFIYSIVSIVSIREIEMDGTTYKEYPLDNWAYSNQTMDMSKSINYLYNSTLSIPTDSTNSSFTNTTISVSVQWFRDAQEISFGNQPISLPPSSTKINIGIDQYPFQSITNTLQIIMDISINIDDDGDDACSELDYGLGNGNDENDVQWVKLKVGGSSIYARFIRSGIIDGRQSVIQNSVVEKQESSGTRQFIGINVPYYSNYAQLDPDLSMLVDNGDSDYECGKKPTLSKPQLAGIIVGGCVLIIACSILIGWYIRKKYSIRFTKGKLEMINMR</sequence>
<feature type="domain" description="ComC supersandwich" evidence="2">
    <location>
        <begin position="1126"/>
        <end position="1348"/>
    </location>
</feature>
<evidence type="ECO:0000259" key="2">
    <source>
        <dbReference type="Pfam" id="PF22933"/>
    </source>
</evidence>
<feature type="domain" description="DUF7035" evidence="4">
    <location>
        <begin position="692"/>
        <end position="820"/>
    </location>
</feature>
<keyword evidence="1" id="KW-0472">Membrane</keyword>
<dbReference type="PANTHER" id="PTHR31378">
    <property type="entry name" value="EGF-LIKE DOMAIN-CONTAINING PROTEIN-RELATED-RELATED"/>
    <property type="match status" value="1"/>
</dbReference>
<name>F4QF30_CACFS</name>
<proteinExistence type="predicted"/>
<keyword evidence="1" id="KW-0812">Transmembrane</keyword>
<evidence type="ECO:0000313" key="6">
    <source>
        <dbReference type="Proteomes" id="UP000007797"/>
    </source>
</evidence>
<evidence type="ECO:0000313" key="5">
    <source>
        <dbReference type="EMBL" id="EGG13389.1"/>
    </source>
</evidence>
<dbReference type="KEGG" id="dfa:DFA_11150"/>